<feature type="signal peptide" evidence="1">
    <location>
        <begin position="1"/>
        <end position="21"/>
    </location>
</feature>
<feature type="chain" id="PRO_5016911036" description="Outer membrane protein beta-barrel domain-containing protein" evidence="1">
    <location>
        <begin position="22"/>
        <end position="223"/>
    </location>
</feature>
<keyword evidence="1" id="KW-0732">Signal</keyword>
<gene>
    <name evidence="2" type="ORF">DES35_1074</name>
</gene>
<dbReference type="EMBL" id="QPJS01000007">
    <property type="protein sequence ID" value="RCX01191.1"/>
    <property type="molecule type" value="Genomic_DNA"/>
</dbReference>
<comment type="caution">
    <text evidence="2">The sequence shown here is derived from an EMBL/GenBank/DDBJ whole genome shotgun (WGS) entry which is preliminary data.</text>
</comment>
<dbReference type="Proteomes" id="UP000253517">
    <property type="component" value="Unassembled WGS sequence"/>
</dbReference>
<protein>
    <recommendedName>
        <fullName evidence="4">Outer membrane protein beta-barrel domain-containing protein</fullName>
    </recommendedName>
</protein>
<dbReference type="RefSeq" id="WP_125039449.1">
    <property type="nucleotide sequence ID" value="NZ_BHZF01000003.1"/>
</dbReference>
<evidence type="ECO:0008006" key="4">
    <source>
        <dbReference type="Google" id="ProtNLM"/>
    </source>
</evidence>
<name>A0A368ZW53_9FLAO</name>
<evidence type="ECO:0000313" key="2">
    <source>
        <dbReference type="EMBL" id="RCX01191.1"/>
    </source>
</evidence>
<evidence type="ECO:0000313" key="3">
    <source>
        <dbReference type="Proteomes" id="UP000253517"/>
    </source>
</evidence>
<dbReference type="AlphaFoldDB" id="A0A368ZW53"/>
<accession>A0A368ZW53</accession>
<organism evidence="2 3">
    <name type="scientific">Schleiferia thermophila</name>
    <dbReference type="NCBI Taxonomy" id="884107"/>
    <lineage>
        <taxon>Bacteria</taxon>
        <taxon>Pseudomonadati</taxon>
        <taxon>Bacteroidota</taxon>
        <taxon>Flavobacteriia</taxon>
        <taxon>Flavobacteriales</taxon>
        <taxon>Schleiferiaceae</taxon>
        <taxon>Schleiferia</taxon>
    </lineage>
</organism>
<sequence>MFRYKILVFVGCLIQSSSLLAQKYGEVYAALPYMYMNHSNLHAYGLSIQYNSPKVYQFNLLLRRSFMYGGGNRGIVLEKGVPYSFEHPGFQDWLGRDINGEEKSYYTAHSHQAILDFGLMKSFNLKNQWSVMGELGLSYLQVRKHYVVGIEEVTVGLDNQIIAEFNHLVPYQLYINRVTYFIGAGALYVIHAKMDLSLTTRYHHLSNNHGSIMAEIGLAFKLD</sequence>
<proteinExistence type="predicted"/>
<reference evidence="2 3" key="1">
    <citation type="submission" date="2018-07" db="EMBL/GenBank/DDBJ databases">
        <title>Genomic Encyclopedia of Type Strains, Phase IV (KMG-IV): sequencing the most valuable type-strain genomes for metagenomic binning, comparative biology and taxonomic classification.</title>
        <authorList>
            <person name="Goeker M."/>
        </authorList>
    </citation>
    <scope>NUCLEOTIDE SEQUENCE [LARGE SCALE GENOMIC DNA]</scope>
    <source>
        <strain evidence="2 3">DSM 21410</strain>
    </source>
</reference>
<keyword evidence="3" id="KW-1185">Reference proteome</keyword>
<evidence type="ECO:0000256" key="1">
    <source>
        <dbReference type="SAM" id="SignalP"/>
    </source>
</evidence>